<dbReference type="AlphaFoldDB" id="A0A426SKP7"/>
<evidence type="ECO:0000256" key="6">
    <source>
        <dbReference type="HAMAP-Rule" id="MF_00337"/>
    </source>
</evidence>
<keyword evidence="5 6" id="KW-0269">Exonuclease</keyword>
<dbReference type="EMBL" id="QOCI01000006">
    <property type="protein sequence ID" value="RRR18784.1"/>
    <property type="molecule type" value="Genomic_DNA"/>
</dbReference>
<dbReference type="Gene3D" id="1.10.287.1040">
    <property type="entry name" value="Exonuclease VII, small subunit"/>
    <property type="match status" value="1"/>
</dbReference>
<dbReference type="NCBIfam" id="NF002139">
    <property type="entry name" value="PRK00977.1-3"/>
    <property type="match status" value="1"/>
</dbReference>
<dbReference type="GO" id="GO:0006308">
    <property type="term" value="P:DNA catabolic process"/>
    <property type="evidence" value="ECO:0007669"/>
    <property type="project" value="UniProtKB-UniRule"/>
</dbReference>
<keyword evidence="9" id="KW-1185">Reference proteome</keyword>
<dbReference type="GO" id="GO:0009318">
    <property type="term" value="C:exodeoxyribonuclease VII complex"/>
    <property type="evidence" value="ECO:0007669"/>
    <property type="project" value="UniProtKB-UniRule"/>
</dbReference>
<evidence type="ECO:0000313" key="9">
    <source>
        <dbReference type="Proteomes" id="UP000274327"/>
    </source>
</evidence>
<comment type="subcellular location">
    <subcellularLocation>
        <location evidence="6">Cytoplasm</location>
    </subcellularLocation>
</comment>
<dbReference type="GO" id="GO:0008855">
    <property type="term" value="F:exodeoxyribonuclease VII activity"/>
    <property type="evidence" value="ECO:0007669"/>
    <property type="project" value="UniProtKB-UniRule"/>
</dbReference>
<dbReference type="Pfam" id="PF02609">
    <property type="entry name" value="Exonuc_VII_S"/>
    <property type="match status" value="1"/>
</dbReference>
<evidence type="ECO:0000256" key="1">
    <source>
        <dbReference type="ARBA" id="ARBA00009998"/>
    </source>
</evidence>
<comment type="function">
    <text evidence="6">Bidirectionally degrades single-stranded DNA into large acid-insoluble oligonucleotides, which are then degraded further into small acid-soluble oligonucleotides.</text>
</comment>
<evidence type="ECO:0000313" key="8">
    <source>
        <dbReference type="EMBL" id="RRR18784.1"/>
    </source>
</evidence>
<reference evidence="8 9" key="1">
    <citation type="submission" date="2018-07" db="EMBL/GenBank/DDBJ databases">
        <title>Brachybacteriurn paraconglorneratum KCTC 9916.</title>
        <authorList>
            <person name="Li Y."/>
        </authorList>
    </citation>
    <scope>NUCLEOTIDE SEQUENCE [LARGE SCALE GENOMIC DNA]</scope>
    <source>
        <strain evidence="8 9">KCTC 9916</strain>
    </source>
</reference>
<evidence type="ECO:0000256" key="7">
    <source>
        <dbReference type="SAM" id="MobiDB-lite"/>
    </source>
</evidence>
<organism evidence="8 9">
    <name type="scientific">Brachybacterium paraconglomeratum</name>
    <dbReference type="NCBI Taxonomy" id="173362"/>
    <lineage>
        <taxon>Bacteria</taxon>
        <taxon>Bacillati</taxon>
        <taxon>Actinomycetota</taxon>
        <taxon>Actinomycetes</taxon>
        <taxon>Micrococcales</taxon>
        <taxon>Dermabacteraceae</taxon>
        <taxon>Brachybacterium</taxon>
    </lineage>
</organism>
<comment type="subunit">
    <text evidence="6">Heterooligomer composed of large and small subunits.</text>
</comment>
<dbReference type="Proteomes" id="UP000274327">
    <property type="component" value="Unassembled WGS sequence"/>
</dbReference>
<dbReference type="PANTHER" id="PTHR34137">
    <property type="entry name" value="EXODEOXYRIBONUCLEASE 7 SMALL SUBUNIT"/>
    <property type="match status" value="1"/>
</dbReference>
<feature type="compositionally biased region" description="Low complexity" evidence="7">
    <location>
        <begin position="14"/>
        <end position="29"/>
    </location>
</feature>
<keyword evidence="2 6" id="KW-0963">Cytoplasm</keyword>
<dbReference type="InterPro" id="IPR037004">
    <property type="entry name" value="Exonuc_VII_ssu_sf"/>
</dbReference>
<evidence type="ECO:0000256" key="2">
    <source>
        <dbReference type="ARBA" id="ARBA00022490"/>
    </source>
</evidence>
<dbReference type="GeneID" id="78121021"/>
<keyword evidence="4 6" id="KW-0378">Hydrolase</keyword>
<feature type="region of interest" description="Disordered" evidence="7">
    <location>
        <begin position="1"/>
        <end position="32"/>
    </location>
</feature>
<evidence type="ECO:0000256" key="3">
    <source>
        <dbReference type="ARBA" id="ARBA00022722"/>
    </source>
</evidence>
<dbReference type="SUPFAM" id="SSF116842">
    <property type="entry name" value="XseB-like"/>
    <property type="match status" value="1"/>
</dbReference>
<proteinExistence type="inferred from homology"/>
<comment type="catalytic activity">
    <reaction evidence="6">
        <text>Exonucleolytic cleavage in either 5'- to 3'- or 3'- to 5'-direction to yield nucleoside 5'-phosphates.</text>
        <dbReference type="EC" id="3.1.11.6"/>
    </reaction>
</comment>
<evidence type="ECO:0000256" key="4">
    <source>
        <dbReference type="ARBA" id="ARBA00022801"/>
    </source>
</evidence>
<dbReference type="PANTHER" id="PTHR34137:SF1">
    <property type="entry name" value="EXODEOXYRIBONUCLEASE 7 SMALL SUBUNIT"/>
    <property type="match status" value="1"/>
</dbReference>
<comment type="similarity">
    <text evidence="1 6">Belongs to the XseB family.</text>
</comment>
<comment type="caution">
    <text evidence="8">The sequence shown here is derived from an EMBL/GenBank/DDBJ whole genome shotgun (WGS) entry which is preliminary data.</text>
</comment>
<sequence length="108" mass="11588">MSTPDAPENELTADEGAPGTPGTAPVTPAGDEKALPADIAELSYEAARDQLVEVVRRLESGQGGLEDSIALWERGEMLARRCQQWLDGARERLEDAVAARRGEDGAER</sequence>
<evidence type="ECO:0000256" key="5">
    <source>
        <dbReference type="ARBA" id="ARBA00022839"/>
    </source>
</evidence>
<dbReference type="EC" id="3.1.11.6" evidence="6"/>
<dbReference type="InterPro" id="IPR003761">
    <property type="entry name" value="Exonuc_VII_S"/>
</dbReference>
<keyword evidence="3 6" id="KW-0540">Nuclease</keyword>
<dbReference type="NCBIfam" id="TIGR01280">
    <property type="entry name" value="xseB"/>
    <property type="match status" value="1"/>
</dbReference>
<name>A0A426SKP7_9MICO</name>
<protein>
    <recommendedName>
        <fullName evidence="6">Exodeoxyribonuclease 7 small subunit</fullName>
        <ecNumber evidence="6">3.1.11.6</ecNumber>
    </recommendedName>
    <alternativeName>
        <fullName evidence="6">Exodeoxyribonuclease VII small subunit</fullName>
        <shortName evidence="6">Exonuclease VII small subunit</shortName>
    </alternativeName>
</protein>
<accession>A0A426SKP7</accession>
<dbReference type="GO" id="GO:0005829">
    <property type="term" value="C:cytosol"/>
    <property type="evidence" value="ECO:0007669"/>
    <property type="project" value="TreeGrafter"/>
</dbReference>
<dbReference type="HAMAP" id="MF_00337">
    <property type="entry name" value="Exonuc_7_S"/>
    <property type="match status" value="1"/>
</dbReference>
<dbReference type="RefSeq" id="WP_126986464.1">
    <property type="nucleotide sequence ID" value="NZ_ML133854.1"/>
</dbReference>
<gene>
    <name evidence="6" type="primary">xseB</name>
    <name evidence="8" type="ORF">DS079_08295</name>
</gene>